<name>A0A8S0V961_OLEEU</name>
<dbReference type="AlphaFoldDB" id="A0A8S0V961"/>
<dbReference type="GO" id="GO:0005634">
    <property type="term" value="C:nucleus"/>
    <property type="evidence" value="ECO:0007669"/>
    <property type="project" value="UniProtKB-SubCell"/>
</dbReference>
<reference evidence="5 6" key="1">
    <citation type="submission" date="2019-12" db="EMBL/GenBank/DDBJ databases">
        <authorList>
            <person name="Alioto T."/>
            <person name="Alioto T."/>
            <person name="Gomez Garrido J."/>
        </authorList>
    </citation>
    <scope>NUCLEOTIDE SEQUENCE [LARGE SCALE GENOMIC DNA]</scope>
</reference>
<feature type="region of interest" description="Disordered" evidence="3">
    <location>
        <begin position="231"/>
        <end position="251"/>
    </location>
</feature>
<dbReference type="GO" id="GO:0031347">
    <property type="term" value="P:regulation of defense response"/>
    <property type="evidence" value="ECO:0007669"/>
    <property type="project" value="UniProtKB-UniRule"/>
</dbReference>
<dbReference type="PANTHER" id="PTHR33077:SF90">
    <property type="entry name" value="PROTEIN TIFY 7"/>
    <property type="match status" value="1"/>
</dbReference>
<dbReference type="InterPro" id="IPR010399">
    <property type="entry name" value="Tify_dom"/>
</dbReference>
<feature type="domain" description="Tify" evidence="4">
    <location>
        <begin position="150"/>
        <end position="185"/>
    </location>
</feature>
<dbReference type="PANTHER" id="PTHR33077">
    <property type="entry name" value="PROTEIN TIFY 4A-RELATED-RELATED"/>
    <property type="match status" value="1"/>
</dbReference>
<comment type="subcellular location">
    <subcellularLocation>
        <location evidence="2">Nucleus</location>
    </subcellularLocation>
</comment>
<evidence type="ECO:0000313" key="5">
    <source>
        <dbReference type="EMBL" id="CAA3026925.1"/>
    </source>
</evidence>
<evidence type="ECO:0000259" key="4">
    <source>
        <dbReference type="PROSITE" id="PS51320"/>
    </source>
</evidence>
<dbReference type="InterPro" id="IPR018467">
    <property type="entry name" value="CCT_CS"/>
</dbReference>
<gene>
    <name evidence="5" type="ORF">OLEA9_A114520</name>
</gene>
<dbReference type="GO" id="GO:2000022">
    <property type="term" value="P:regulation of jasmonic acid mediated signaling pathway"/>
    <property type="evidence" value="ECO:0007669"/>
    <property type="project" value="UniProtKB-UniRule"/>
</dbReference>
<keyword evidence="6" id="KW-1185">Reference proteome</keyword>
<comment type="function">
    <text evidence="2">Repressor of jasmonate responses.</text>
</comment>
<comment type="similarity">
    <text evidence="1 2">Belongs to the TIFY/JAZ family.</text>
</comment>
<dbReference type="GO" id="GO:0009611">
    <property type="term" value="P:response to wounding"/>
    <property type="evidence" value="ECO:0007669"/>
    <property type="project" value="UniProtKB-UniRule"/>
</dbReference>
<comment type="caution">
    <text evidence="5">The sequence shown here is derived from an EMBL/GenBank/DDBJ whole genome shotgun (WGS) entry which is preliminary data.</text>
</comment>
<comment type="domain">
    <text evidence="2">The jas domain is required for interaction with COI1.</text>
</comment>
<dbReference type="EMBL" id="CACTIH010009182">
    <property type="protein sequence ID" value="CAA3026925.1"/>
    <property type="molecule type" value="Genomic_DNA"/>
</dbReference>
<sequence length="357" mass="38187">MERVRMGLSSKDSVAVIKEEIVQDCKDSGFTNSSGVQLLLSNEETTLPHFASSKSEQHQTLSEMKSDPLASPGVVAKSAADLFDASQKQRSGNIQQHSVLPSMTNRFYKTHFMGSGQKFEDATKKQQFLCEIPPTASVFGTTKQWFHSKASAVPAQLTIFYAGKVNVFDEISPEKAQAIILLAGNGCVSSNMAQPRLSVDTLTSKVAAADGALVNQSMNVTRCSVLSSPVSVSSHPIDQSRSTPASNNEDVKVSNSLGFSANIVSEAEPPRRVTSLGSIAATEIISSAAPQARKASLARFFEKRKERAMNSAPYNLCKKVADADRATPESGDFGYSATSDVPGSISVSTFKESSTEI</sequence>
<organism evidence="5 6">
    <name type="scientific">Olea europaea subsp. europaea</name>
    <dbReference type="NCBI Taxonomy" id="158383"/>
    <lineage>
        <taxon>Eukaryota</taxon>
        <taxon>Viridiplantae</taxon>
        <taxon>Streptophyta</taxon>
        <taxon>Embryophyta</taxon>
        <taxon>Tracheophyta</taxon>
        <taxon>Spermatophyta</taxon>
        <taxon>Magnoliopsida</taxon>
        <taxon>eudicotyledons</taxon>
        <taxon>Gunneridae</taxon>
        <taxon>Pentapetalae</taxon>
        <taxon>asterids</taxon>
        <taxon>lamiids</taxon>
        <taxon>Lamiales</taxon>
        <taxon>Oleaceae</taxon>
        <taxon>Oleeae</taxon>
        <taxon>Olea</taxon>
    </lineage>
</organism>
<keyword evidence="2" id="KW-0539">Nucleus</keyword>
<evidence type="ECO:0000313" key="6">
    <source>
        <dbReference type="Proteomes" id="UP000594638"/>
    </source>
</evidence>
<keyword evidence="2" id="KW-1184">Jasmonic acid signaling pathway</keyword>
<evidence type="ECO:0000256" key="3">
    <source>
        <dbReference type="SAM" id="MobiDB-lite"/>
    </source>
</evidence>
<dbReference type="Proteomes" id="UP000594638">
    <property type="component" value="Unassembled WGS sequence"/>
</dbReference>
<feature type="compositionally biased region" description="Polar residues" evidence="3">
    <location>
        <begin position="236"/>
        <end position="251"/>
    </location>
</feature>
<dbReference type="SMART" id="SM00979">
    <property type="entry name" value="TIFY"/>
    <property type="match status" value="1"/>
</dbReference>
<dbReference type="Pfam" id="PF09425">
    <property type="entry name" value="Jas_motif"/>
    <property type="match status" value="1"/>
</dbReference>
<dbReference type="Pfam" id="PF06200">
    <property type="entry name" value="tify"/>
    <property type="match status" value="1"/>
</dbReference>
<evidence type="ECO:0000256" key="2">
    <source>
        <dbReference type="RuleBase" id="RU369065"/>
    </source>
</evidence>
<accession>A0A8S0V961</accession>
<dbReference type="InterPro" id="IPR040390">
    <property type="entry name" value="TIFY/JAZ"/>
</dbReference>
<protein>
    <recommendedName>
        <fullName evidence="2">Protein TIFY</fullName>
    </recommendedName>
    <alternativeName>
        <fullName evidence="2">Jasmonate ZIM domain-containing protein</fullName>
    </alternativeName>
</protein>
<dbReference type="Gramene" id="OE9A114520T2">
    <property type="protein sequence ID" value="OE9A114520C2"/>
    <property type="gene ID" value="OE9A114520"/>
</dbReference>
<dbReference type="OrthoDB" id="1939212at2759"/>
<dbReference type="Gramene" id="OE9A114520T6">
    <property type="protein sequence ID" value="OE9A114520C6"/>
    <property type="gene ID" value="OE9A114520"/>
</dbReference>
<dbReference type="PROSITE" id="PS51320">
    <property type="entry name" value="TIFY"/>
    <property type="match status" value="1"/>
</dbReference>
<proteinExistence type="inferred from homology"/>
<evidence type="ECO:0000256" key="1">
    <source>
        <dbReference type="ARBA" id="ARBA00008614"/>
    </source>
</evidence>